<accession>A0A9Q3GHG2</accession>
<evidence type="ECO:0000313" key="1">
    <source>
        <dbReference type="EMBL" id="MBW0467320.1"/>
    </source>
</evidence>
<proteinExistence type="predicted"/>
<dbReference type="AlphaFoldDB" id="A0A9Q3GHG2"/>
<keyword evidence="2" id="KW-1185">Reference proteome</keyword>
<organism evidence="1 2">
    <name type="scientific">Austropuccinia psidii MF-1</name>
    <dbReference type="NCBI Taxonomy" id="1389203"/>
    <lineage>
        <taxon>Eukaryota</taxon>
        <taxon>Fungi</taxon>
        <taxon>Dikarya</taxon>
        <taxon>Basidiomycota</taxon>
        <taxon>Pucciniomycotina</taxon>
        <taxon>Pucciniomycetes</taxon>
        <taxon>Pucciniales</taxon>
        <taxon>Sphaerophragmiaceae</taxon>
        <taxon>Austropuccinia</taxon>
    </lineage>
</organism>
<gene>
    <name evidence="1" type="ORF">O181_007035</name>
</gene>
<name>A0A9Q3GHG2_9BASI</name>
<dbReference type="EMBL" id="AVOT02001550">
    <property type="protein sequence ID" value="MBW0467320.1"/>
    <property type="molecule type" value="Genomic_DNA"/>
</dbReference>
<comment type="caution">
    <text evidence="1">The sequence shown here is derived from an EMBL/GenBank/DDBJ whole genome shotgun (WGS) entry which is preliminary data.</text>
</comment>
<dbReference type="OrthoDB" id="2519008at2759"/>
<reference evidence="1" key="1">
    <citation type="submission" date="2021-03" db="EMBL/GenBank/DDBJ databases">
        <title>Draft genome sequence of rust myrtle Austropuccinia psidii MF-1, a brazilian biotype.</title>
        <authorList>
            <person name="Quecine M.C."/>
            <person name="Pachon D.M.R."/>
            <person name="Bonatelli M.L."/>
            <person name="Correr F.H."/>
            <person name="Franceschini L.M."/>
            <person name="Leite T.F."/>
            <person name="Margarido G.R.A."/>
            <person name="Almeida C.A."/>
            <person name="Ferrarezi J.A."/>
            <person name="Labate C.A."/>
        </authorList>
    </citation>
    <scope>NUCLEOTIDE SEQUENCE</scope>
    <source>
        <strain evidence="1">MF-1</strain>
    </source>
</reference>
<protein>
    <submittedName>
        <fullName evidence="1">Uncharacterized protein</fullName>
    </submittedName>
</protein>
<dbReference type="Proteomes" id="UP000765509">
    <property type="component" value="Unassembled WGS sequence"/>
</dbReference>
<sequence>MPIQDPNASHVMPCTVNPYARQPPNNAKNSLCLSRIMTLHMQTLILVQAPKYSNALHWGSLPTIPTLSYSGAGCQHFRRKSLQLYRFPAIKTIPYSREGFQCFKSKYLLMYRFLTLYTHILMLVQVPNNSDNFLCCSSLPTMLKIPYMTNINSM</sequence>
<evidence type="ECO:0000313" key="2">
    <source>
        <dbReference type="Proteomes" id="UP000765509"/>
    </source>
</evidence>